<sequence length="124" mass="14089">MRTLYIFILIMISSFAKSQTLTCVDFKIGTFKIECINYKLPITTLTRTEKNQKESTDGLNELEGTVEWKSECNYELIYLKASPEMNGKKVSVEIIKIEGLKAICSSTFEGMPGVVLDFEMVKLK</sequence>
<gene>
    <name evidence="2" type="ORF">QLS97_09405</name>
</gene>
<dbReference type="RefSeq" id="WP_282716199.1">
    <property type="nucleotide sequence ID" value="NZ_JASCRY010000002.1"/>
</dbReference>
<reference evidence="2 3" key="1">
    <citation type="submission" date="2023-04" db="EMBL/GenBank/DDBJ databases">
        <title>Two novel species of Flavobacterium.</title>
        <authorList>
            <person name="Liu Q."/>
            <person name="Xin Y.-H."/>
        </authorList>
    </citation>
    <scope>NUCLEOTIDE SEQUENCE [LARGE SCALE GENOMIC DNA]</scope>
    <source>
        <strain evidence="2 3">LB2P87</strain>
    </source>
</reference>
<organism evidence="2 3">
    <name type="scientific">Flavobacterium yafengii</name>
    <dbReference type="NCBI Taxonomy" id="3041253"/>
    <lineage>
        <taxon>Bacteria</taxon>
        <taxon>Pseudomonadati</taxon>
        <taxon>Bacteroidota</taxon>
        <taxon>Flavobacteriia</taxon>
        <taxon>Flavobacteriales</taxon>
        <taxon>Flavobacteriaceae</taxon>
        <taxon>Flavobacterium</taxon>
    </lineage>
</organism>
<dbReference type="Proteomes" id="UP001228643">
    <property type="component" value="Unassembled WGS sequence"/>
</dbReference>
<comment type="caution">
    <text evidence="2">The sequence shown here is derived from an EMBL/GenBank/DDBJ whole genome shotgun (WGS) entry which is preliminary data.</text>
</comment>
<protein>
    <submittedName>
        <fullName evidence="2">Uncharacterized protein</fullName>
    </submittedName>
</protein>
<name>A0AAW6TN29_9FLAO</name>
<accession>A0AAW6TN29</accession>
<dbReference type="AlphaFoldDB" id="A0AAW6TN29"/>
<evidence type="ECO:0000256" key="1">
    <source>
        <dbReference type="SAM" id="SignalP"/>
    </source>
</evidence>
<keyword evidence="3" id="KW-1185">Reference proteome</keyword>
<evidence type="ECO:0000313" key="3">
    <source>
        <dbReference type="Proteomes" id="UP001228643"/>
    </source>
</evidence>
<proteinExistence type="predicted"/>
<evidence type="ECO:0000313" key="2">
    <source>
        <dbReference type="EMBL" id="MDI5949861.1"/>
    </source>
</evidence>
<feature type="signal peptide" evidence="1">
    <location>
        <begin position="1"/>
        <end position="18"/>
    </location>
</feature>
<feature type="chain" id="PRO_5044014978" evidence="1">
    <location>
        <begin position="19"/>
        <end position="124"/>
    </location>
</feature>
<dbReference type="EMBL" id="JASCRY010000002">
    <property type="protein sequence ID" value="MDI5949861.1"/>
    <property type="molecule type" value="Genomic_DNA"/>
</dbReference>
<keyword evidence="1" id="KW-0732">Signal</keyword>